<evidence type="ECO:0000313" key="1">
    <source>
        <dbReference type="EMBL" id="KAF2123182.1"/>
    </source>
</evidence>
<dbReference type="EMBL" id="ML977310">
    <property type="protein sequence ID" value="KAF2123182.1"/>
    <property type="molecule type" value="Genomic_DNA"/>
</dbReference>
<name>A0A6A5ZTZ9_9PLEO</name>
<protein>
    <submittedName>
        <fullName evidence="1">Uncharacterized protein</fullName>
    </submittedName>
</protein>
<organism evidence="1 2">
    <name type="scientific">Lophiotrema nucula</name>
    <dbReference type="NCBI Taxonomy" id="690887"/>
    <lineage>
        <taxon>Eukaryota</taxon>
        <taxon>Fungi</taxon>
        <taxon>Dikarya</taxon>
        <taxon>Ascomycota</taxon>
        <taxon>Pezizomycotina</taxon>
        <taxon>Dothideomycetes</taxon>
        <taxon>Pleosporomycetidae</taxon>
        <taxon>Pleosporales</taxon>
        <taxon>Lophiotremataceae</taxon>
        <taxon>Lophiotrema</taxon>
    </lineage>
</organism>
<reference evidence="1" key="1">
    <citation type="journal article" date="2020" name="Stud. Mycol.">
        <title>101 Dothideomycetes genomes: a test case for predicting lifestyles and emergence of pathogens.</title>
        <authorList>
            <person name="Haridas S."/>
            <person name="Albert R."/>
            <person name="Binder M."/>
            <person name="Bloem J."/>
            <person name="Labutti K."/>
            <person name="Salamov A."/>
            <person name="Andreopoulos B."/>
            <person name="Baker S."/>
            <person name="Barry K."/>
            <person name="Bills G."/>
            <person name="Bluhm B."/>
            <person name="Cannon C."/>
            <person name="Castanera R."/>
            <person name="Culley D."/>
            <person name="Daum C."/>
            <person name="Ezra D."/>
            <person name="Gonzalez J."/>
            <person name="Henrissat B."/>
            <person name="Kuo A."/>
            <person name="Liang C."/>
            <person name="Lipzen A."/>
            <person name="Lutzoni F."/>
            <person name="Magnuson J."/>
            <person name="Mondo S."/>
            <person name="Nolan M."/>
            <person name="Ohm R."/>
            <person name="Pangilinan J."/>
            <person name="Park H.-J."/>
            <person name="Ramirez L."/>
            <person name="Alfaro M."/>
            <person name="Sun H."/>
            <person name="Tritt A."/>
            <person name="Yoshinaga Y."/>
            <person name="Zwiers L.-H."/>
            <person name="Turgeon B."/>
            <person name="Goodwin S."/>
            <person name="Spatafora J."/>
            <person name="Crous P."/>
            <person name="Grigoriev I."/>
        </authorList>
    </citation>
    <scope>NUCLEOTIDE SEQUENCE</scope>
    <source>
        <strain evidence="1">CBS 627.86</strain>
    </source>
</reference>
<sequence>MPVVYLSQRQGLLLPIRHGDHRLPVIIGCNTFLLHLVTHEAIHAATDFMSITLAAHTTESDLQHSLFYYDQYSLTLLYRARIIIFHKGTVDTPSTASSWQINEQSSNARNQVYRLSYYSLNPARNPTIVILYYLIQISPSTYSFVLSQLHTPGTFNTTLPYYTININRIQE</sequence>
<dbReference type="Proteomes" id="UP000799770">
    <property type="component" value="Unassembled WGS sequence"/>
</dbReference>
<accession>A0A6A5ZTZ9</accession>
<dbReference type="AlphaFoldDB" id="A0A6A5ZTZ9"/>
<evidence type="ECO:0000313" key="2">
    <source>
        <dbReference type="Proteomes" id="UP000799770"/>
    </source>
</evidence>
<gene>
    <name evidence="1" type="ORF">BDV96DRAFT_562075</name>
</gene>
<proteinExistence type="predicted"/>
<keyword evidence="2" id="KW-1185">Reference proteome</keyword>